<sequence length="331" mass="36061">MNLIQYFDLNGERAVGAVQGEVTRQVNGASSVYGLAQAAIAAQSGMGALIAQQGLGETVDKAALLAEGRLLAPIDHPDPAHLYVTGTGLTHLGSAATRDAMHKSNGTKTEDNLTDSMKMFRMGLEGGKPADGSKGVQPEWFYKGNGYTVVNPGHPIPSPSFALDAGEEPEIAGIYLIDHNGQPRRLGFALANEFSDHVTERVNYLYLAHSKLRACSFGPELRLGDLPAHIEGKSRIWRDGQVIWEKPFLSGEDNMSHTIANLEYHHFKYELFRNPGDIHVHCFGTATLSFADGISTRPDDIFEIEEAQFGAALRNPIRIETEHPVIIGNVY</sequence>
<dbReference type="InterPro" id="IPR009645">
    <property type="entry name" value="GguC"/>
</dbReference>
<proteinExistence type="predicted"/>
<dbReference type="EMBL" id="BSNG01000001">
    <property type="protein sequence ID" value="GLQ09030.1"/>
    <property type="molecule type" value="Genomic_DNA"/>
</dbReference>
<keyword evidence="1" id="KW-0378">Hydrolase</keyword>
<reference evidence="1" key="1">
    <citation type="journal article" date="2014" name="Int. J. Syst. Evol. Microbiol.">
        <title>Complete genome of a new Firmicutes species belonging to the dominant human colonic microbiota ('Ruminococcus bicirculans') reveals two chromosomes and a selective capacity to utilize plant glucans.</title>
        <authorList>
            <consortium name="NISC Comparative Sequencing Program"/>
            <person name="Wegmann U."/>
            <person name="Louis P."/>
            <person name="Goesmann A."/>
            <person name="Henrissat B."/>
            <person name="Duncan S.H."/>
            <person name="Flint H.J."/>
        </authorList>
    </citation>
    <scope>NUCLEOTIDE SEQUENCE</scope>
    <source>
        <strain evidence="1">NBRC 103855</strain>
    </source>
</reference>
<dbReference type="PIRSF" id="PIRSF033905">
    <property type="entry name" value="UCP033905"/>
    <property type="match status" value="1"/>
</dbReference>
<evidence type="ECO:0000313" key="2">
    <source>
        <dbReference type="Proteomes" id="UP001161406"/>
    </source>
</evidence>
<dbReference type="InterPro" id="IPR036663">
    <property type="entry name" value="Fumarylacetoacetase_C_sf"/>
</dbReference>
<dbReference type="GO" id="GO:0016787">
    <property type="term" value="F:hydrolase activity"/>
    <property type="evidence" value="ECO:0007669"/>
    <property type="project" value="UniProtKB-KW"/>
</dbReference>
<dbReference type="RefSeq" id="WP_284388453.1">
    <property type="nucleotide sequence ID" value="NZ_BSNG01000001.1"/>
</dbReference>
<comment type="caution">
    <text evidence="1">The sequence shown here is derived from an EMBL/GenBank/DDBJ whole genome shotgun (WGS) entry which is preliminary data.</text>
</comment>
<gene>
    <name evidence="1" type="ORF">GCM10007913_09620</name>
</gene>
<name>A0ABQ5UA70_9HYPH</name>
<reference evidence="1" key="2">
    <citation type="submission" date="2023-01" db="EMBL/GenBank/DDBJ databases">
        <title>Draft genome sequence of Devosia yakushimensis strain NBRC 103855.</title>
        <authorList>
            <person name="Sun Q."/>
            <person name="Mori K."/>
        </authorList>
    </citation>
    <scope>NUCLEOTIDE SEQUENCE</scope>
    <source>
        <strain evidence="1">NBRC 103855</strain>
    </source>
</reference>
<dbReference type="Proteomes" id="UP001161406">
    <property type="component" value="Unassembled WGS sequence"/>
</dbReference>
<accession>A0ABQ5UA70</accession>
<keyword evidence="2" id="KW-1185">Reference proteome</keyword>
<organism evidence="1 2">
    <name type="scientific">Devosia yakushimensis</name>
    <dbReference type="NCBI Taxonomy" id="470028"/>
    <lineage>
        <taxon>Bacteria</taxon>
        <taxon>Pseudomonadati</taxon>
        <taxon>Pseudomonadota</taxon>
        <taxon>Alphaproteobacteria</taxon>
        <taxon>Hyphomicrobiales</taxon>
        <taxon>Devosiaceae</taxon>
        <taxon>Devosia</taxon>
    </lineage>
</organism>
<dbReference type="NCBIfam" id="NF040903">
    <property type="entry name" value="GguC"/>
    <property type="match status" value="1"/>
</dbReference>
<protein>
    <submittedName>
        <fullName evidence="1">Fumarylacetoacetate hydrolase</fullName>
    </submittedName>
</protein>
<dbReference type="SUPFAM" id="SSF56529">
    <property type="entry name" value="FAH"/>
    <property type="match status" value="1"/>
</dbReference>
<dbReference type="Gene3D" id="3.90.850.10">
    <property type="entry name" value="Fumarylacetoacetase-like, C-terminal domain"/>
    <property type="match status" value="1"/>
</dbReference>
<evidence type="ECO:0000313" key="1">
    <source>
        <dbReference type="EMBL" id="GLQ09030.1"/>
    </source>
</evidence>